<dbReference type="NCBIfam" id="NF045659">
    <property type="entry name" value="DiMArgaseDdahMtb"/>
    <property type="match status" value="1"/>
</dbReference>
<accession>A0A285FBY3</accession>
<dbReference type="AlphaFoldDB" id="A0A285FBY3"/>
<gene>
    <name evidence="4" type="ORF">SAMN05421748_101837</name>
</gene>
<feature type="active site" description="Nucleophile" evidence="3">
    <location>
        <position position="276"/>
    </location>
</feature>
<reference evidence="4 5" key="1">
    <citation type="submission" date="2017-09" db="EMBL/GenBank/DDBJ databases">
        <authorList>
            <person name="Ehlers B."/>
            <person name="Leendertz F.H."/>
        </authorList>
    </citation>
    <scope>NUCLEOTIDE SEQUENCE [LARGE SCALE GENOMIC DNA]</scope>
    <source>
        <strain evidence="4 5">CGMCC 4.6857</strain>
    </source>
</reference>
<evidence type="ECO:0000256" key="3">
    <source>
        <dbReference type="PIRSR" id="PIRSR633199-1"/>
    </source>
</evidence>
<dbReference type="GO" id="GO:0000052">
    <property type="term" value="P:citrulline metabolic process"/>
    <property type="evidence" value="ECO:0007669"/>
    <property type="project" value="TreeGrafter"/>
</dbReference>
<dbReference type="GO" id="GO:0006525">
    <property type="term" value="P:arginine metabolic process"/>
    <property type="evidence" value="ECO:0007669"/>
    <property type="project" value="TreeGrafter"/>
</dbReference>
<evidence type="ECO:0000256" key="1">
    <source>
        <dbReference type="ARBA" id="ARBA00008532"/>
    </source>
</evidence>
<feature type="active site" description="Proton donor" evidence="3">
    <location>
        <position position="182"/>
    </location>
</feature>
<keyword evidence="5" id="KW-1185">Reference proteome</keyword>
<dbReference type="EMBL" id="OBDY01000001">
    <property type="protein sequence ID" value="SNY08254.1"/>
    <property type="molecule type" value="Genomic_DNA"/>
</dbReference>
<dbReference type="InterPro" id="IPR033199">
    <property type="entry name" value="DDAH-like"/>
</dbReference>
<dbReference type="GO" id="GO:0016597">
    <property type="term" value="F:amino acid binding"/>
    <property type="evidence" value="ECO:0007669"/>
    <property type="project" value="TreeGrafter"/>
</dbReference>
<evidence type="ECO:0000313" key="4">
    <source>
        <dbReference type="EMBL" id="SNY08254.1"/>
    </source>
</evidence>
<sequence length="283" mass="30456">MNQGIVRGGGSSVSAMNTTASPRRYLMCRPTHFAVTYRINPWMDPTAPYDNALAVRQWESLRQTYLDLGHTVELIDPLPGLPDMVFSANGATVVDGRVLAVQFRDAERADEAPAYASWFRERGFTVIEPKHTNEGEGDILLAGDVLLAGTGFRTSHASHAETQEALQRPVITLQLVDPAYYHLDTALCVLDDTNIAYLPSAFSPGSQAVLRQLYPHAVIANAEDAAVLGLNAVSDGRTVVLPEQATHLAGALRAAGYQTVGVDVSELRKAGGGPKCCTLEVRA</sequence>
<name>A0A285FBY3_9ACTN</name>
<keyword evidence="2 4" id="KW-0378">Hydrolase</keyword>
<evidence type="ECO:0000256" key="2">
    <source>
        <dbReference type="ARBA" id="ARBA00022801"/>
    </source>
</evidence>
<comment type="similarity">
    <text evidence="1">Belongs to the DDAH family.</text>
</comment>
<dbReference type="GO" id="GO:0045429">
    <property type="term" value="P:positive regulation of nitric oxide biosynthetic process"/>
    <property type="evidence" value="ECO:0007669"/>
    <property type="project" value="TreeGrafter"/>
</dbReference>
<evidence type="ECO:0000313" key="5">
    <source>
        <dbReference type="Proteomes" id="UP000219612"/>
    </source>
</evidence>
<dbReference type="SUPFAM" id="SSF55909">
    <property type="entry name" value="Pentein"/>
    <property type="match status" value="1"/>
</dbReference>
<dbReference type="PANTHER" id="PTHR12737:SF9">
    <property type="entry name" value="DIMETHYLARGININASE"/>
    <property type="match status" value="1"/>
</dbReference>
<organism evidence="4 5">
    <name type="scientific">Paractinoplanes atraurantiacus</name>
    <dbReference type="NCBI Taxonomy" id="1036182"/>
    <lineage>
        <taxon>Bacteria</taxon>
        <taxon>Bacillati</taxon>
        <taxon>Actinomycetota</taxon>
        <taxon>Actinomycetes</taxon>
        <taxon>Micromonosporales</taxon>
        <taxon>Micromonosporaceae</taxon>
        <taxon>Paractinoplanes</taxon>
    </lineage>
</organism>
<proteinExistence type="inferred from homology"/>
<dbReference type="Gene3D" id="3.75.10.10">
    <property type="entry name" value="L-arginine/glycine Amidinotransferase, Chain A"/>
    <property type="match status" value="1"/>
</dbReference>
<dbReference type="GO" id="GO:0016403">
    <property type="term" value="F:dimethylargininase activity"/>
    <property type="evidence" value="ECO:0007669"/>
    <property type="project" value="TreeGrafter"/>
</dbReference>
<dbReference type="Proteomes" id="UP000219612">
    <property type="component" value="Unassembled WGS sequence"/>
</dbReference>
<protein>
    <submittedName>
        <fullName evidence="4">N-Dimethylarginine dimethylaminohydrolase</fullName>
    </submittedName>
</protein>
<dbReference type="Pfam" id="PF19420">
    <property type="entry name" value="DDAH_eukar"/>
    <property type="match status" value="1"/>
</dbReference>
<dbReference type="PANTHER" id="PTHR12737">
    <property type="entry name" value="DIMETHYLARGININE DIMETHYLAMINOHYDROLASE"/>
    <property type="match status" value="1"/>
</dbReference>